<protein>
    <submittedName>
        <fullName evidence="2">Uncharacterized protein</fullName>
    </submittedName>
</protein>
<evidence type="ECO:0000313" key="3">
    <source>
        <dbReference type="Proteomes" id="UP000032266"/>
    </source>
</evidence>
<evidence type="ECO:0000256" key="1">
    <source>
        <dbReference type="SAM" id="MobiDB-lite"/>
    </source>
</evidence>
<gene>
    <name evidence="2" type="ORF">YC6258_04002</name>
</gene>
<dbReference type="EMBL" id="CP007142">
    <property type="protein sequence ID" value="AJQ96038.1"/>
    <property type="molecule type" value="Genomic_DNA"/>
</dbReference>
<evidence type="ECO:0000313" key="2">
    <source>
        <dbReference type="EMBL" id="AJQ96038.1"/>
    </source>
</evidence>
<proteinExistence type="predicted"/>
<feature type="region of interest" description="Disordered" evidence="1">
    <location>
        <begin position="37"/>
        <end position="65"/>
    </location>
</feature>
<sequence length="65" mass="7448">MFSVKIRGYYISDEQSYIRRTRISGVFLQAGSGAIEKPEQDSGRRVHRKQRGNQQAGVFACRSNR</sequence>
<dbReference type="AlphaFoldDB" id="A0A0C5VRL5"/>
<name>A0A0C5VRL5_9GAMM</name>
<keyword evidence="3" id="KW-1185">Reference proteome</keyword>
<reference evidence="2 3" key="1">
    <citation type="submission" date="2014-01" db="EMBL/GenBank/DDBJ databases">
        <title>Full genme sequencing of cellulolytic bacterium Gynuella sunshinyii YC6258T gen. nov., sp. nov.</title>
        <authorList>
            <person name="Khan H."/>
            <person name="Chung E.J."/>
            <person name="Chung Y.R."/>
        </authorList>
    </citation>
    <scope>NUCLEOTIDE SEQUENCE [LARGE SCALE GENOMIC DNA]</scope>
    <source>
        <strain evidence="2 3">YC6258</strain>
    </source>
</reference>
<dbReference type="KEGG" id="gsn:YC6258_04002"/>
<dbReference type="Proteomes" id="UP000032266">
    <property type="component" value="Chromosome"/>
</dbReference>
<organism evidence="2 3">
    <name type="scientific">Gynuella sunshinyii YC6258</name>
    <dbReference type="NCBI Taxonomy" id="1445510"/>
    <lineage>
        <taxon>Bacteria</taxon>
        <taxon>Pseudomonadati</taxon>
        <taxon>Pseudomonadota</taxon>
        <taxon>Gammaproteobacteria</taxon>
        <taxon>Oceanospirillales</taxon>
        <taxon>Saccharospirillaceae</taxon>
        <taxon>Gynuella</taxon>
    </lineage>
</organism>
<dbReference type="HOGENOM" id="CLU_2843713_0_0_6"/>
<accession>A0A0C5VRL5</accession>